<keyword evidence="3" id="KW-0408">Iron</keyword>
<dbReference type="GO" id="GO:0004497">
    <property type="term" value="F:monooxygenase activity"/>
    <property type="evidence" value="ECO:0007669"/>
    <property type="project" value="InterPro"/>
</dbReference>
<evidence type="ECO:0008006" key="8">
    <source>
        <dbReference type="Google" id="ProtNLM"/>
    </source>
</evidence>
<evidence type="ECO:0000256" key="1">
    <source>
        <dbReference type="ARBA" id="ARBA00010617"/>
    </source>
</evidence>
<sequence>DLTSPLFHLLLLCFCETMATVDFENSFILFLLCLFSTFFLFTFFFKKPKNAFNLPPIPLLFRSSVIFTFSSLKISSKYGPFLHLHIFNVPFVLVSSASVAYEIFKYHDPSISSHGAVAIEECLVLGTFGFIKAPYGDYWKFMKKLITTTML</sequence>
<evidence type="ECO:0000256" key="2">
    <source>
        <dbReference type="ARBA" id="ARBA00022723"/>
    </source>
</evidence>
<dbReference type="SUPFAM" id="SSF48264">
    <property type="entry name" value="Cytochrome P450"/>
    <property type="match status" value="1"/>
</dbReference>
<gene>
    <name evidence="6" type="ORF">TAV2_LOCUS6704</name>
</gene>
<keyword evidence="4" id="KW-0812">Transmembrane</keyword>
<comment type="similarity">
    <text evidence="1">Belongs to the cytochrome P450 family.</text>
</comment>
<dbReference type="PANTHER" id="PTHR47955">
    <property type="entry name" value="CYTOCHROME P450 FAMILY 71 PROTEIN"/>
    <property type="match status" value="1"/>
</dbReference>
<dbReference type="Proteomes" id="UP000836841">
    <property type="component" value="Chromosome 2"/>
</dbReference>
<dbReference type="InterPro" id="IPR036396">
    <property type="entry name" value="Cyt_P450_sf"/>
</dbReference>
<dbReference type="EMBL" id="OU466858">
    <property type="protein sequence ID" value="CAH2045486.1"/>
    <property type="molecule type" value="Genomic_DNA"/>
</dbReference>
<evidence type="ECO:0000256" key="3">
    <source>
        <dbReference type="ARBA" id="ARBA00023004"/>
    </source>
</evidence>
<dbReference type="GO" id="GO:0016705">
    <property type="term" value="F:oxidoreductase activity, acting on paired donors, with incorporation or reduction of molecular oxygen"/>
    <property type="evidence" value="ECO:0007669"/>
    <property type="project" value="InterPro"/>
</dbReference>
<feature type="transmembrane region" description="Helical" evidence="4">
    <location>
        <begin position="81"/>
        <end position="104"/>
    </location>
</feature>
<keyword evidence="4" id="KW-1133">Transmembrane helix</keyword>
<dbReference type="GO" id="GO:0005506">
    <property type="term" value="F:iron ion binding"/>
    <property type="evidence" value="ECO:0007669"/>
    <property type="project" value="InterPro"/>
</dbReference>
<proteinExistence type="inferred from homology"/>
<accession>A0AAU9RKS0</accession>
<feature type="non-terminal residue" evidence="6">
    <location>
        <position position="1"/>
    </location>
</feature>
<keyword evidence="4" id="KW-0472">Membrane</keyword>
<keyword evidence="2" id="KW-0479">Metal-binding</keyword>
<feature type="signal peptide" evidence="5">
    <location>
        <begin position="1"/>
        <end position="19"/>
    </location>
</feature>
<feature type="chain" id="PRO_5043403951" description="Cytochrome P450" evidence="5">
    <location>
        <begin position="20"/>
        <end position="151"/>
    </location>
</feature>
<name>A0AAU9RKS0_THLAR</name>
<evidence type="ECO:0000313" key="7">
    <source>
        <dbReference type="Proteomes" id="UP000836841"/>
    </source>
</evidence>
<protein>
    <recommendedName>
        <fullName evidence="8">Cytochrome P450</fullName>
    </recommendedName>
</protein>
<dbReference type="Gene3D" id="1.10.630.10">
    <property type="entry name" value="Cytochrome P450"/>
    <property type="match status" value="1"/>
</dbReference>
<dbReference type="AlphaFoldDB" id="A0AAU9RKS0"/>
<keyword evidence="5" id="KW-0732">Signal</keyword>
<evidence type="ECO:0000313" key="6">
    <source>
        <dbReference type="EMBL" id="CAH2045486.1"/>
    </source>
</evidence>
<dbReference type="GO" id="GO:0020037">
    <property type="term" value="F:heme binding"/>
    <property type="evidence" value="ECO:0007669"/>
    <property type="project" value="InterPro"/>
</dbReference>
<organism evidence="6 7">
    <name type="scientific">Thlaspi arvense</name>
    <name type="common">Field penny-cress</name>
    <dbReference type="NCBI Taxonomy" id="13288"/>
    <lineage>
        <taxon>Eukaryota</taxon>
        <taxon>Viridiplantae</taxon>
        <taxon>Streptophyta</taxon>
        <taxon>Embryophyta</taxon>
        <taxon>Tracheophyta</taxon>
        <taxon>Spermatophyta</taxon>
        <taxon>Magnoliopsida</taxon>
        <taxon>eudicotyledons</taxon>
        <taxon>Gunneridae</taxon>
        <taxon>Pentapetalae</taxon>
        <taxon>rosids</taxon>
        <taxon>malvids</taxon>
        <taxon>Brassicales</taxon>
        <taxon>Brassicaceae</taxon>
        <taxon>Thlaspideae</taxon>
        <taxon>Thlaspi</taxon>
    </lineage>
</organism>
<feature type="transmembrane region" description="Helical" evidence="4">
    <location>
        <begin position="27"/>
        <end position="45"/>
    </location>
</feature>
<evidence type="ECO:0000256" key="5">
    <source>
        <dbReference type="SAM" id="SignalP"/>
    </source>
</evidence>
<evidence type="ECO:0000256" key="4">
    <source>
        <dbReference type="SAM" id="Phobius"/>
    </source>
</evidence>
<keyword evidence="7" id="KW-1185">Reference proteome</keyword>
<dbReference type="PANTHER" id="PTHR47955:SF12">
    <property type="entry name" value="(RAPE) HYPOTHETICAL PROTEIN"/>
    <property type="match status" value="1"/>
</dbReference>
<reference evidence="6 7" key="1">
    <citation type="submission" date="2022-03" db="EMBL/GenBank/DDBJ databases">
        <authorList>
            <person name="Nunn A."/>
            <person name="Chopra R."/>
            <person name="Nunn A."/>
            <person name="Contreras Garrido A."/>
        </authorList>
    </citation>
    <scope>NUCLEOTIDE SEQUENCE [LARGE SCALE GENOMIC DNA]</scope>
</reference>